<reference evidence="2 3" key="1">
    <citation type="submission" date="2019-02" db="EMBL/GenBank/DDBJ databases">
        <title>Genome sequencing of the rare red list fungi Bondarzewia mesenterica.</title>
        <authorList>
            <person name="Buettner E."/>
            <person name="Kellner H."/>
        </authorList>
    </citation>
    <scope>NUCLEOTIDE SEQUENCE [LARGE SCALE GENOMIC DNA]</scope>
    <source>
        <strain evidence="2 3">DSM 108281</strain>
    </source>
</reference>
<name>A0A4S4L338_9AGAM</name>
<sequence>MSSAVTDIAKKRRGLVARRVLLSLRAREPAMGASAEEVESWGGLVVKSLEAFEDFIGPGVEDDEVEEFVVLASARLEEFGYEDWLEWGSCLMPVTAHAREKRLAKEAEGREAAAGNRVGTVAGKERQVAKLSGVVGDKSAGSTSQARVVSKAKGKAKVTATVTAEVAEEQQAHPKVPAKSLTRRSAKGKLDKVTASTSKEVGQDEALPAGAFEAKVACQRCATLKSIQPICCIVKEGSKCLKCERDDKMCSLFTGLKRPRQADDTPKEMESQSPAKKMKVADGSHVDSLEADTSKKDAIIAGHAAGSDSPGISYDVFTRGVTRLLSELARNEHSNSAQIFRREILGKYQIFQLFSQYFSPAEICVKFWFLSEFSGYFQRILCGLKQPPPGYIQINLK</sequence>
<dbReference type="EMBL" id="SGPL01000961">
    <property type="protein sequence ID" value="THH05796.1"/>
    <property type="molecule type" value="Genomic_DNA"/>
</dbReference>
<accession>A0A4S4L338</accession>
<dbReference type="Proteomes" id="UP000310158">
    <property type="component" value="Unassembled WGS sequence"/>
</dbReference>
<protein>
    <submittedName>
        <fullName evidence="2">Uncharacterized protein</fullName>
    </submittedName>
</protein>
<gene>
    <name evidence="2" type="ORF">EW146_g9806</name>
</gene>
<keyword evidence="3" id="KW-1185">Reference proteome</keyword>
<evidence type="ECO:0000313" key="2">
    <source>
        <dbReference type="EMBL" id="THH05796.1"/>
    </source>
</evidence>
<feature type="region of interest" description="Disordered" evidence="1">
    <location>
        <begin position="169"/>
        <end position="194"/>
    </location>
</feature>
<dbReference type="AlphaFoldDB" id="A0A4S4L338"/>
<evidence type="ECO:0000313" key="3">
    <source>
        <dbReference type="Proteomes" id="UP000310158"/>
    </source>
</evidence>
<evidence type="ECO:0000256" key="1">
    <source>
        <dbReference type="SAM" id="MobiDB-lite"/>
    </source>
</evidence>
<feature type="region of interest" description="Disordered" evidence="1">
    <location>
        <begin position="259"/>
        <end position="282"/>
    </location>
</feature>
<proteinExistence type="predicted"/>
<organism evidence="2 3">
    <name type="scientific">Bondarzewia mesenterica</name>
    <dbReference type="NCBI Taxonomy" id="1095465"/>
    <lineage>
        <taxon>Eukaryota</taxon>
        <taxon>Fungi</taxon>
        <taxon>Dikarya</taxon>
        <taxon>Basidiomycota</taxon>
        <taxon>Agaricomycotina</taxon>
        <taxon>Agaricomycetes</taxon>
        <taxon>Russulales</taxon>
        <taxon>Bondarzewiaceae</taxon>
        <taxon>Bondarzewia</taxon>
    </lineage>
</organism>
<feature type="compositionally biased region" description="Basic and acidic residues" evidence="1">
    <location>
        <begin position="260"/>
        <end position="270"/>
    </location>
</feature>
<comment type="caution">
    <text evidence="2">The sequence shown here is derived from an EMBL/GenBank/DDBJ whole genome shotgun (WGS) entry which is preliminary data.</text>
</comment>